<dbReference type="EMBL" id="KB007908">
    <property type="protein sequence ID" value="ELR21122.1"/>
    <property type="molecule type" value="Genomic_DNA"/>
</dbReference>
<keyword evidence="5" id="KW-0472">Membrane</keyword>
<evidence type="ECO:0000256" key="8">
    <source>
        <dbReference type="SAM" id="SignalP"/>
    </source>
</evidence>
<protein>
    <submittedName>
        <fullName evidence="9">Uncharacterized protein</fullName>
    </submittedName>
</protein>
<evidence type="ECO:0000256" key="6">
    <source>
        <dbReference type="ARBA" id="ARBA00023180"/>
    </source>
</evidence>
<keyword evidence="4" id="KW-1133">Transmembrane helix</keyword>
<evidence type="ECO:0000256" key="1">
    <source>
        <dbReference type="ARBA" id="ARBA00004606"/>
    </source>
</evidence>
<dbReference type="GO" id="GO:0042285">
    <property type="term" value="F:xylosyltransferase activity"/>
    <property type="evidence" value="ECO:0007669"/>
    <property type="project" value="TreeGrafter"/>
</dbReference>
<keyword evidence="3" id="KW-0735">Signal-anchor</keyword>
<organism evidence="9 10">
    <name type="scientific">Acanthamoeba castellanii (strain ATCC 30010 / Neff)</name>
    <dbReference type="NCBI Taxonomy" id="1257118"/>
    <lineage>
        <taxon>Eukaryota</taxon>
        <taxon>Amoebozoa</taxon>
        <taxon>Discosea</taxon>
        <taxon>Longamoebia</taxon>
        <taxon>Centramoebida</taxon>
        <taxon>Acanthamoebidae</taxon>
        <taxon>Acanthamoeba</taxon>
    </lineage>
</organism>
<feature type="compositionally biased region" description="Basic residues" evidence="7">
    <location>
        <begin position="516"/>
        <end position="530"/>
    </location>
</feature>
<dbReference type="RefSeq" id="XP_004344865.1">
    <property type="nucleotide sequence ID" value="XM_004344815.1"/>
</dbReference>
<keyword evidence="2" id="KW-0812">Transmembrane</keyword>
<keyword evidence="6" id="KW-0325">Glycoprotein</keyword>
<reference evidence="9 10" key="1">
    <citation type="journal article" date="2013" name="Genome Biol.">
        <title>Genome of Acanthamoeba castellanii highlights extensive lateral gene transfer and early evolution of tyrosine kinase signaling.</title>
        <authorList>
            <person name="Clarke M."/>
            <person name="Lohan A.J."/>
            <person name="Liu B."/>
            <person name="Lagkouvardos I."/>
            <person name="Roy S."/>
            <person name="Zafar N."/>
            <person name="Bertelli C."/>
            <person name="Schilde C."/>
            <person name="Kianianmomeni A."/>
            <person name="Burglin T.R."/>
            <person name="Frech C."/>
            <person name="Turcotte B."/>
            <person name="Kopec K.O."/>
            <person name="Synnott J.M."/>
            <person name="Choo C."/>
            <person name="Paponov I."/>
            <person name="Finkler A."/>
            <person name="Soon Heng Tan C."/>
            <person name="Hutchins A.P."/>
            <person name="Weinmeier T."/>
            <person name="Rattei T."/>
            <person name="Chu J.S."/>
            <person name="Gimenez G."/>
            <person name="Irimia M."/>
            <person name="Rigden D.J."/>
            <person name="Fitzpatrick D.A."/>
            <person name="Lorenzo-Morales J."/>
            <person name="Bateman A."/>
            <person name="Chiu C.H."/>
            <person name="Tang P."/>
            <person name="Hegemann P."/>
            <person name="Fromm H."/>
            <person name="Raoult D."/>
            <person name="Greub G."/>
            <person name="Miranda-Saavedra D."/>
            <person name="Chen N."/>
            <person name="Nash P."/>
            <person name="Ginger M.L."/>
            <person name="Horn M."/>
            <person name="Schaap P."/>
            <person name="Caler L."/>
            <person name="Loftus B."/>
        </authorList>
    </citation>
    <scope>NUCLEOTIDE SEQUENCE [LARGE SCALE GENOMIC DNA]</scope>
    <source>
        <strain evidence="9 10">Neff</strain>
    </source>
</reference>
<comment type="subcellular location">
    <subcellularLocation>
        <location evidence="1">Membrane</location>
        <topology evidence="1">Single-pass type II membrane protein</topology>
    </subcellularLocation>
</comment>
<feature type="signal peptide" evidence="8">
    <location>
        <begin position="1"/>
        <end position="26"/>
    </location>
</feature>
<evidence type="ECO:0000313" key="9">
    <source>
        <dbReference type="EMBL" id="ELR21122.1"/>
    </source>
</evidence>
<dbReference type="PANTHER" id="PTHR12270">
    <property type="entry name" value="GLYCOSYLTRANSFERASE-RELATED"/>
    <property type="match status" value="1"/>
</dbReference>
<evidence type="ECO:0000256" key="3">
    <source>
        <dbReference type="ARBA" id="ARBA00022968"/>
    </source>
</evidence>
<dbReference type="InterPro" id="IPR051292">
    <property type="entry name" value="Xyl/GlcA_transferase"/>
</dbReference>
<sequence length="563" mass="62378">MKVQLLVLISIVICATILAGVGVVQGELLRDPGFDSTWKRKNDSEAQRGWQPFVNGFHPSTNPKLSGTASLGISSTWPAGAFQFVPSAHLPPAVRDYTFAAWTLVDFMYAEKAPPTDGLGKVTIDVAYVSGRSDSFSADISGKTERSGHSLLEAAGQDNEEGWAAQRYMVWKEDWQQHCFALTTDATEEVESITVFLLSTHQPDISDTVQLWVEQADLFPSREYAATASDVTLVTHLSLDQLSLLSDLASYWKGPISAAVLLPNQLSLGDLVSAHNNDPALKQWATLHATYPDKVRSSGYPSGFLRKAATDAVTSTYVLQMDVNYRTEDSLRSDAERFVASLDWTNEDAVYVVPSFAVSRPLATATIPIDKKVLLQHLLYGRVSQVLLVVLVRGGSYLGFYADENDKASTLVPSSLYSPFLVLPKARSRFDDTIEGRCGLELEALKVELDMTGHAFMYLPRGHALRLGAEPSEQACASTDLAEWRAWYAWLVSTAIAHHTSPDPYRHLPVGDPLRPRPRHHRRHLPHAHSRAPLRRLLLHRLARRRGRHHRPQGARAPARPLL</sequence>
<feature type="compositionally biased region" description="Basic residues" evidence="7">
    <location>
        <begin position="544"/>
        <end position="553"/>
    </location>
</feature>
<keyword evidence="10" id="KW-1185">Reference proteome</keyword>
<keyword evidence="8" id="KW-0732">Signal</keyword>
<evidence type="ECO:0000256" key="2">
    <source>
        <dbReference type="ARBA" id="ARBA00022692"/>
    </source>
</evidence>
<proteinExistence type="predicted"/>
<evidence type="ECO:0000313" key="10">
    <source>
        <dbReference type="Proteomes" id="UP000011083"/>
    </source>
</evidence>
<dbReference type="KEGG" id="acan:ACA1_283190"/>
<dbReference type="Proteomes" id="UP000011083">
    <property type="component" value="Unassembled WGS sequence"/>
</dbReference>
<dbReference type="GO" id="GO:0015020">
    <property type="term" value="F:glucuronosyltransferase activity"/>
    <property type="evidence" value="ECO:0007669"/>
    <property type="project" value="TreeGrafter"/>
</dbReference>
<feature type="region of interest" description="Disordered" evidence="7">
    <location>
        <begin position="502"/>
        <end position="530"/>
    </location>
</feature>
<evidence type="ECO:0000256" key="7">
    <source>
        <dbReference type="SAM" id="MobiDB-lite"/>
    </source>
</evidence>
<dbReference type="GeneID" id="14922000"/>
<name>L8H7C7_ACACF</name>
<dbReference type="AlphaFoldDB" id="L8H7C7"/>
<dbReference type="PANTHER" id="PTHR12270:SF52">
    <property type="entry name" value="GLYCOSYLTRANSFERASE-LIKE PROTEIN GNT13-RELATED"/>
    <property type="match status" value="1"/>
</dbReference>
<dbReference type="GO" id="GO:0035269">
    <property type="term" value="P:protein O-linked glycosylation via mannose"/>
    <property type="evidence" value="ECO:0007669"/>
    <property type="project" value="TreeGrafter"/>
</dbReference>
<dbReference type="VEuPathDB" id="AmoebaDB:ACA1_283190"/>
<gene>
    <name evidence="9" type="ORF">ACA1_283190</name>
</gene>
<dbReference type="Pfam" id="PF13896">
    <property type="entry name" value="Glyco_transf_49"/>
    <property type="match status" value="1"/>
</dbReference>
<dbReference type="GO" id="GO:0016020">
    <property type="term" value="C:membrane"/>
    <property type="evidence" value="ECO:0007669"/>
    <property type="project" value="UniProtKB-SubCell"/>
</dbReference>
<evidence type="ECO:0000256" key="4">
    <source>
        <dbReference type="ARBA" id="ARBA00022989"/>
    </source>
</evidence>
<feature type="region of interest" description="Disordered" evidence="7">
    <location>
        <begin position="544"/>
        <end position="563"/>
    </location>
</feature>
<evidence type="ECO:0000256" key="5">
    <source>
        <dbReference type="ARBA" id="ARBA00023136"/>
    </source>
</evidence>
<accession>L8H7C7</accession>
<feature type="chain" id="PRO_5003990186" evidence="8">
    <location>
        <begin position="27"/>
        <end position="563"/>
    </location>
</feature>